<feature type="non-terminal residue" evidence="1">
    <location>
        <position position="1"/>
    </location>
</feature>
<protein>
    <submittedName>
        <fullName evidence="1">Uncharacterized protein</fullName>
    </submittedName>
</protein>
<comment type="caution">
    <text evidence="1">The sequence shown here is derived from an EMBL/GenBank/DDBJ whole genome shotgun (WGS) entry which is preliminary data.</text>
</comment>
<sequence>YTKTRKQMMKLELGQDQLQKYKPLLREQLKISTAVGDPNARGQRNESLAWFWSVEVDLGGPDQSWNEEFYRVHWLRAKALRDRWREEMLLVTLEMDWTCKFFLWK</sequence>
<feature type="non-terminal residue" evidence="1">
    <location>
        <position position="105"/>
    </location>
</feature>
<dbReference type="GeneID" id="64667719"/>
<evidence type="ECO:0000313" key="1">
    <source>
        <dbReference type="EMBL" id="KAG1901033.1"/>
    </source>
</evidence>
<dbReference type="Proteomes" id="UP001195769">
    <property type="component" value="Unassembled WGS sequence"/>
</dbReference>
<keyword evidence="2" id="KW-1185">Reference proteome</keyword>
<reference evidence="1" key="1">
    <citation type="journal article" date="2020" name="New Phytol.">
        <title>Comparative genomics reveals dynamic genome evolution in host specialist ectomycorrhizal fungi.</title>
        <authorList>
            <person name="Lofgren L.A."/>
            <person name="Nguyen N.H."/>
            <person name="Vilgalys R."/>
            <person name="Ruytinx J."/>
            <person name="Liao H.L."/>
            <person name="Branco S."/>
            <person name="Kuo A."/>
            <person name="LaButti K."/>
            <person name="Lipzen A."/>
            <person name="Andreopoulos W."/>
            <person name="Pangilinan J."/>
            <person name="Riley R."/>
            <person name="Hundley H."/>
            <person name="Na H."/>
            <person name="Barry K."/>
            <person name="Grigoriev I.V."/>
            <person name="Stajich J.E."/>
            <person name="Kennedy P.G."/>
        </authorList>
    </citation>
    <scope>NUCLEOTIDE SEQUENCE</scope>
    <source>
        <strain evidence="1">FC203</strain>
    </source>
</reference>
<dbReference type="AlphaFoldDB" id="A0AAD4HLI3"/>
<gene>
    <name evidence="1" type="ORF">F5891DRAFT_898892</name>
</gene>
<evidence type="ECO:0000313" key="2">
    <source>
        <dbReference type="Proteomes" id="UP001195769"/>
    </source>
</evidence>
<name>A0AAD4HLI3_9AGAM</name>
<dbReference type="RefSeq" id="XP_041226609.1">
    <property type="nucleotide sequence ID" value="XM_041373421.1"/>
</dbReference>
<organism evidence="1 2">
    <name type="scientific">Suillus fuscotomentosus</name>
    <dbReference type="NCBI Taxonomy" id="1912939"/>
    <lineage>
        <taxon>Eukaryota</taxon>
        <taxon>Fungi</taxon>
        <taxon>Dikarya</taxon>
        <taxon>Basidiomycota</taxon>
        <taxon>Agaricomycotina</taxon>
        <taxon>Agaricomycetes</taxon>
        <taxon>Agaricomycetidae</taxon>
        <taxon>Boletales</taxon>
        <taxon>Suillineae</taxon>
        <taxon>Suillaceae</taxon>
        <taxon>Suillus</taxon>
    </lineage>
</organism>
<dbReference type="EMBL" id="JABBWK010000024">
    <property type="protein sequence ID" value="KAG1901033.1"/>
    <property type="molecule type" value="Genomic_DNA"/>
</dbReference>
<accession>A0AAD4HLI3</accession>
<proteinExistence type="predicted"/>